<dbReference type="SMART" id="SM00487">
    <property type="entry name" value="DEXDc"/>
    <property type="match status" value="1"/>
</dbReference>
<dbReference type="Pfam" id="PF00271">
    <property type="entry name" value="Helicase_C"/>
    <property type="match status" value="1"/>
</dbReference>
<keyword evidence="6" id="KW-1185">Reference proteome</keyword>
<dbReference type="SUPFAM" id="SSF52540">
    <property type="entry name" value="P-loop containing nucleoside triphosphate hydrolases"/>
    <property type="match status" value="2"/>
</dbReference>
<evidence type="ECO:0000313" key="5">
    <source>
        <dbReference type="EMBL" id="GGO76781.1"/>
    </source>
</evidence>
<feature type="domain" description="Helicase C-terminal" evidence="4">
    <location>
        <begin position="250"/>
        <end position="403"/>
    </location>
</feature>
<evidence type="ECO:0000256" key="2">
    <source>
        <dbReference type="ARBA" id="ARBA00022840"/>
    </source>
</evidence>
<dbReference type="EMBL" id="BMLT01000001">
    <property type="protein sequence ID" value="GGO76781.1"/>
    <property type="molecule type" value="Genomic_DNA"/>
</dbReference>
<dbReference type="InterPro" id="IPR001650">
    <property type="entry name" value="Helicase_C-like"/>
</dbReference>
<dbReference type="Pfam" id="PF00270">
    <property type="entry name" value="DEAD"/>
    <property type="match status" value="1"/>
</dbReference>
<reference evidence="5 6" key="1">
    <citation type="journal article" date="2014" name="Int. J. Syst. Evol. Microbiol.">
        <title>Complete genome sequence of Corynebacterium casei LMG S-19264T (=DSM 44701T), isolated from a smear-ripened cheese.</title>
        <authorList>
            <consortium name="US DOE Joint Genome Institute (JGI-PGF)"/>
            <person name="Walter F."/>
            <person name="Albersmeier A."/>
            <person name="Kalinowski J."/>
            <person name="Ruckert C."/>
        </authorList>
    </citation>
    <scope>NUCLEOTIDE SEQUENCE [LARGE SCALE GENOMIC DNA]</scope>
    <source>
        <strain evidence="5 6">CGMCC 1.7286</strain>
    </source>
</reference>
<comment type="caution">
    <text evidence="5">The sequence shown here is derived from an EMBL/GenBank/DDBJ whole genome shotgun (WGS) entry which is preliminary data.</text>
</comment>
<evidence type="ECO:0000256" key="1">
    <source>
        <dbReference type="ARBA" id="ARBA00022741"/>
    </source>
</evidence>
<keyword evidence="1" id="KW-0547">Nucleotide-binding</keyword>
<dbReference type="PROSITE" id="PS51192">
    <property type="entry name" value="HELICASE_ATP_BIND_1"/>
    <property type="match status" value="1"/>
</dbReference>
<dbReference type="PANTHER" id="PTHR47962">
    <property type="entry name" value="ATP-DEPENDENT HELICASE LHR-RELATED-RELATED"/>
    <property type="match status" value="1"/>
</dbReference>
<proteinExistence type="predicted"/>
<dbReference type="GO" id="GO:0004386">
    <property type="term" value="F:helicase activity"/>
    <property type="evidence" value="ECO:0007669"/>
    <property type="project" value="UniProtKB-KW"/>
</dbReference>
<keyword evidence="5" id="KW-0347">Helicase</keyword>
<keyword evidence="5" id="KW-0378">Hydrolase</keyword>
<dbReference type="PROSITE" id="PS51194">
    <property type="entry name" value="HELICASE_CTER"/>
    <property type="match status" value="1"/>
</dbReference>
<accession>A0A918DNI8</accession>
<dbReference type="GO" id="GO:0005524">
    <property type="term" value="F:ATP binding"/>
    <property type="evidence" value="ECO:0007669"/>
    <property type="project" value="UniProtKB-KW"/>
</dbReference>
<dbReference type="InterPro" id="IPR014001">
    <property type="entry name" value="Helicase_ATP-bd"/>
</dbReference>
<dbReference type="GO" id="GO:0003677">
    <property type="term" value="F:DNA binding"/>
    <property type="evidence" value="ECO:0007669"/>
    <property type="project" value="TreeGrafter"/>
</dbReference>
<dbReference type="InterPro" id="IPR052511">
    <property type="entry name" value="ATP-dep_Helicase"/>
</dbReference>
<dbReference type="InterPro" id="IPR027417">
    <property type="entry name" value="P-loop_NTPase"/>
</dbReference>
<dbReference type="Proteomes" id="UP000599578">
    <property type="component" value="Unassembled WGS sequence"/>
</dbReference>
<evidence type="ECO:0000259" key="4">
    <source>
        <dbReference type="PROSITE" id="PS51194"/>
    </source>
</evidence>
<dbReference type="GO" id="GO:0016887">
    <property type="term" value="F:ATP hydrolysis activity"/>
    <property type="evidence" value="ECO:0007669"/>
    <property type="project" value="TreeGrafter"/>
</dbReference>
<gene>
    <name evidence="5" type="ORF">GCM10011348_04800</name>
</gene>
<keyword evidence="2" id="KW-0067">ATP-binding</keyword>
<sequence length="730" mass="82092">MKPEDRLSAGVQRWIYRQGWRSLRPVQVEAIEPIQARDRDIVISASTAAGKTEAFFLPAMSVVDTEQDGFSIIYISPLKALINDQHRRLEMLSEFTGIPVTPWHGDVSSSLKGKVRKRPKGILLITPESLEAMLMRHVGWSEEAFRHLQYCVIDEYHAFIGTERGQQLVSLLERVQALVHEVVPRVALSATLGDLATVVQTLRPGAGVPCHIIESKGTHSSLMFRLKGYEDPEIGPQPSKDVLERLAIPRINGEIFKVCRGGFHLIFANSRRNTELHASSLSDMCEQAHVPNEFFPHHGSLSKEHREYVESRMQKGDRPTSTICTMTLELGIDIGKVDSIIQVGTPHSVSSLRQRLGRSGRRGGPAALRMLIKESELSAKSTIQDRLRLHLFQSIALVRLLLFSRWYEPPDSTLYHFSTLLHQIMALIAQWGGVRAEQLYKQLCRQGPFGRVSVTQFTQLLRHMGETELISQMGNGELVLGLAGEKMVDDYRFYAAFKTPEEFRIIANGKTLGTLTANEPLIEGQMIIFSGRRWRVDHVDTQVLAVYVSQSRQGQPPLFGGSGAPVHRRVREEMLALYREGQYTLPAGGSEVDYLDDEAKRLFEQGLGAFRTLNLAEDVLIEERGATYVVPWLGDKECYTLAAWLTSPRQEVGTFAGIIEVPGMTKKQVVDSFTRFSYATITEAKLAERVADKLTEKFDEWLPEELLNEGYGAKFFDISATKAWIQDSVF</sequence>
<organism evidence="5 6">
    <name type="scientific">Marinobacterium nitratireducens</name>
    <dbReference type="NCBI Taxonomy" id="518897"/>
    <lineage>
        <taxon>Bacteria</taxon>
        <taxon>Pseudomonadati</taxon>
        <taxon>Pseudomonadota</taxon>
        <taxon>Gammaproteobacteria</taxon>
        <taxon>Oceanospirillales</taxon>
        <taxon>Oceanospirillaceae</taxon>
        <taxon>Marinobacterium</taxon>
    </lineage>
</organism>
<dbReference type="RefSeq" id="WP_188857882.1">
    <property type="nucleotide sequence ID" value="NZ_BMLT01000001.1"/>
</dbReference>
<protein>
    <submittedName>
        <fullName evidence="5">ATP-dependent helicase</fullName>
    </submittedName>
</protein>
<name>A0A918DNI8_9GAMM</name>
<dbReference type="InterPro" id="IPR011545">
    <property type="entry name" value="DEAD/DEAH_box_helicase_dom"/>
</dbReference>
<dbReference type="PANTHER" id="PTHR47962:SF5">
    <property type="entry name" value="ATP-DEPENDENT HELICASE LHR-RELATED"/>
    <property type="match status" value="1"/>
</dbReference>
<dbReference type="AlphaFoldDB" id="A0A918DNI8"/>
<dbReference type="SMART" id="SM00490">
    <property type="entry name" value="HELICc"/>
    <property type="match status" value="1"/>
</dbReference>
<evidence type="ECO:0000313" key="6">
    <source>
        <dbReference type="Proteomes" id="UP000599578"/>
    </source>
</evidence>
<evidence type="ECO:0000259" key="3">
    <source>
        <dbReference type="PROSITE" id="PS51192"/>
    </source>
</evidence>
<feature type="domain" description="Helicase ATP-binding" evidence="3">
    <location>
        <begin position="32"/>
        <end position="194"/>
    </location>
</feature>
<dbReference type="Gene3D" id="3.40.50.300">
    <property type="entry name" value="P-loop containing nucleotide triphosphate hydrolases"/>
    <property type="match status" value="2"/>
</dbReference>